<evidence type="ECO:0000256" key="2">
    <source>
        <dbReference type="RuleBase" id="RU000363"/>
    </source>
</evidence>
<dbReference type="PRINTS" id="PR00080">
    <property type="entry name" value="SDRFAMILY"/>
</dbReference>
<reference evidence="3" key="1">
    <citation type="submission" date="2016-06" db="UniProtKB">
        <authorList>
            <consortium name="WormBaseParasite"/>
        </authorList>
    </citation>
    <scope>IDENTIFICATION</scope>
</reference>
<evidence type="ECO:0000256" key="1">
    <source>
        <dbReference type="ARBA" id="ARBA00023002"/>
    </source>
</evidence>
<dbReference type="InterPro" id="IPR036291">
    <property type="entry name" value="NAD(P)-bd_dom_sf"/>
</dbReference>
<dbReference type="AlphaFoldDB" id="A0A183AHC1"/>
<dbReference type="Gene3D" id="3.40.50.720">
    <property type="entry name" value="NAD(P)-binding Rossmann-like Domain"/>
    <property type="match status" value="1"/>
</dbReference>
<proteinExistence type="inferred from homology"/>
<organism evidence="3">
    <name type="scientific">Echinostoma caproni</name>
    <dbReference type="NCBI Taxonomy" id="27848"/>
    <lineage>
        <taxon>Eukaryota</taxon>
        <taxon>Metazoa</taxon>
        <taxon>Spiralia</taxon>
        <taxon>Lophotrochozoa</taxon>
        <taxon>Platyhelminthes</taxon>
        <taxon>Trematoda</taxon>
        <taxon>Digenea</taxon>
        <taxon>Plagiorchiida</taxon>
        <taxon>Echinostomata</taxon>
        <taxon>Echinostomatoidea</taxon>
        <taxon>Echinostomatidae</taxon>
        <taxon>Echinostoma</taxon>
    </lineage>
</organism>
<dbReference type="GO" id="GO:0016491">
    <property type="term" value="F:oxidoreductase activity"/>
    <property type="evidence" value="ECO:0007669"/>
    <property type="project" value="UniProtKB-KW"/>
</dbReference>
<protein>
    <submittedName>
        <fullName evidence="3">Dehydrogenase/reductase SDR family member on chromosome X</fullName>
    </submittedName>
</protein>
<keyword evidence="1" id="KW-0560">Oxidoreductase</keyword>
<dbReference type="PRINTS" id="PR00081">
    <property type="entry name" value="GDHRDH"/>
</dbReference>
<dbReference type="PANTHER" id="PTHR43157:SF31">
    <property type="entry name" value="PHOSPHATIDYLINOSITOL-GLYCAN BIOSYNTHESIS CLASS F PROTEIN"/>
    <property type="match status" value="1"/>
</dbReference>
<dbReference type="InterPro" id="IPR020904">
    <property type="entry name" value="Sc_DH/Rdtase_CS"/>
</dbReference>
<dbReference type="SUPFAM" id="SSF51735">
    <property type="entry name" value="NAD(P)-binding Rossmann-fold domains"/>
    <property type="match status" value="1"/>
</dbReference>
<dbReference type="PROSITE" id="PS00061">
    <property type="entry name" value="ADH_SHORT"/>
    <property type="match status" value="1"/>
</dbReference>
<comment type="similarity">
    <text evidence="2">Belongs to the short-chain dehydrogenases/reductases (SDR) family.</text>
</comment>
<accession>A0A183AHC1</accession>
<evidence type="ECO:0000313" key="3">
    <source>
        <dbReference type="WBParaSite" id="ECPE_0000636901-mRNA-1"/>
    </source>
</evidence>
<dbReference type="Pfam" id="PF00106">
    <property type="entry name" value="adh_short"/>
    <property type="match status" value="1"/>
</dbReference>
<name>A0A183AHC1_9TREM</name>
<dbReference type="PANTHER" id="PTHR43157">
    <property type="entry name" value="PHOSPHATIDYLINOSITOL-GLYCAN BIOSYNTHESIS CLASS F PROTEIN-RELATED"/>
    <property type="match status" value="1"/>
</dbReference>
<dbReference type="InterPro" id="IPR002347">
    <property type="entry name" value="SDR_fam"/>
</dbReference>
<dbReference type="WBParaSite" id="ECPE_0000636901-mRNA-1">
    <property type="protein sequence ID" value="ECPE_0000636901-mRNA-1"/>
    <property type="gene ID" value="ECPE_0000636901"/>
</dbReference>
<sequence length="208" mass="23394">LHRLAHTGANYNYAYAFVDMLTSEINSYMYILNIFSLSVTFQLRLERVDMSSFQSIREFVDRIKEMDRPIDYLVNNAGVLSPTYEESADGHELSLAVNYLGPVLLTELLLPEMMKAPMARIVNVSSMLHFNGSLYKPTLHLVGADYGPYLAYSQSKLALTMYTVELGKRLEGTSVTAVSLHPGTVKTELTRNSNSMMDVSITYAKQNK</sequence>